<dbReference type="GO" id="GO:0003677">
    <property type="term" value="F:DNA binding"/>
    <property type="evidence" value="ECO:0007669"/>
    <property type="project" value="UniProtKB-KW"/>
</dbReference>
<dbReference type="PANTHER" id="PTHR30408:SF12">
    <property type="entry name" value="TYPE I RESTRICTION ENZYME MJAVIII SPECIFICITY SUBUNIT"/>
    <property type="match status" value="1"/>
</dbReference>
<name>A0A1C5G7M3_MICEH</name>
<evidence type="ECO:0000256" key="1">
    <source>
        <dbReference type="ARBA" id="ARBA00010923"/>
    </source>
</evidence>
<keyword evidence="6" id="KW-1185">Reference proteome</keyword>
<dbReference type="CDD" id="cd17515">
    <property type="entry name" value="RMtype1_S_MjaORF132P_Sau1132ORF3780P-TRD1-CR1_like"/>
    <property type="match status" value="1"/>
</dbReference>
<keyword evidence="2" id="KW-0680">Restriction system</keyword>
<dbReference type="EMBL" id="LT607733">
    <property type="protein sequence ID" value="SCG15046.1"/>
    <property type="molecule type" value="Genomic_DNA"/>
</dbReference>
<dbReference type="AlphaFoldDB" id="A0A1C5G7M3"/>
<dbReference type="Gene3D" id="3.90.220.20">
    <property type="entry name" value="DNA methylase specificity domains"/>
    <property type="match status" value="2"/>
</dbReference>
<evidence type="ECO:0000256" key="2">
    <source>
        <dbReference type="ARBA" id="ARBA00022747"/>
    </source>
</evidence>
<comment type="similarity">
    <text evidence="1">Belongs to the type-I restriction system S methylase family.</text>
</comment>
<organism evidence="5 6">
    <name type="scientific">Micromonospora echinofusca</name>
    <dbReference type="NCBI Taxonomy" id="47858"/>
    <lineage>
        <taxon>Bacteria</taxon>
        <taxon>Bacillati</taxon>
        <taxon>Actinomycetota</taxon>
        <taxon>Actinomycetes</taxon>
        <taxon>Micromonosporales</taxon>
        <taxon>Micromonosporaceae</taxon>
        <taxon>Micromonospora</taxon>
    </lineage>
</organism>
<reference evidence="5 6" key="1">
    <citation type="submission" date="2016-06" db="EMBL/GenBank/DDBJ databases">
        <authorList>
            <person name="Kjaerup R.B."/>
            <person name="Dalgaard T.S."/>
            <person name="Juul-Madsen H.R."/>
        </authorList>
    </citation>
    <scope>NUCLEOTIDE SEQUENCE [LARGE SCALE GENOMIC DNA]</scope>
    <source>
        <strain evidence="5 6">DSM 43913</strain>
    </source>
</reference>
<gene>
    <name evidence="5" type="ORF">GA0070610_1274</name>
</gene>
<keyword evidence="3" id="KW-0238">DNA-binding</keyword>
<dbReference type="InterPro" id="IPR044946">
    <property type="entry name" value="Restrct_endonuc_typeI_TRD_sf"/>
</dbReference>
<evidence type="ECO:0000259" key="4">
    <source>
        <dbReference type="Pfam" id="PF01420"/>
    </source>
</evidence>
<dbReference type="InterPro" id="IPR052021">
    <property type="entry name" value="Type-I_RS_S_subunit"/>
</dbReference>
<protein>
    <submittedName>
        <fullName evidence="5">Type I restriction enzyme, S subunit</fullName>
    </submittedName>
</protein>
<dbReference type="Pfam" id="PF01420">
    <property type="entry name" value="Methylase_S"/>
    <property type="match status" value="2"/>
</dbReference>
<evidence type="ECO:0000256" key="3">
    <source>
        <dbReference type="ARBA" id="ARBA00023125"/>
    </source>
</evidence>
<dbReference type="RefSeq" id="WP_088999133.1">
    <property type="nucleotide sequence ID" value="NZ_LT607733.1"/>
</dbReference>
<feature type="domain" description="Type I restriction modification DNA specificity" evidence="4">
    <location>
        <begin position="1"/>
        <end position="166"/>
    </location>
</feature>
<feature type="domain" description="Type I restriction modification DNA specificity" evidence="4">
    <location>
        <begin position="199"/>
        <end position="349"/>
    </location>
</feature>
<dbReference type="SUPFAM" id="SSF116734">
    <property type="entry name" value="DNA methylase specificity domain"/>
    <property type="match status" value="2"/>
</dbReference>
<evidence type="ECO:0000313" key="5">
    <source>
        <dbReference type="EMBL" id="SCG15046.1"/>
    </source>
</evidence>
<dbReference type="PANTHER" id="PTHR30408">
    <property type="entry name" value="TYPE-1 RESTRICTION ENZYME ECOKI SPECIFICITY PROTEIN"/>
    <property type="match status" value="1"/>
</dbReference>
<proteinExistence type="inferred from homology"/>
<dbReference type="GeneID" id="95801136"/>
<dbReference type="CDD" id="cd16961">
    <property type="entry name" value="RMtype1_S_TRD-CR_like"/>
    <property type="match status" value="1"/>
</dbReference>
<sequence>MSDWKQVALGEVATIARKTVEPKDISDDTTYVGLENIARGGTFVNVGTVGEAALASTKFRFTSEQILFGKLRPYLAKIARPSFSGVCSTDILPISPGNQLDRGYLAHFLIQPKVVEMASSRATGANLPRLSPAELAKFTLPLPPLDEQRRIAEVLDRTDELLAKRREALAHLDDLIQCTFLDLFGNPATNRKNHPLAPLGSLGQWRSGGTPPRSKREYFEGNVPWFSSGELGEMLVSRSNESISLTALAETAAKKVSRGSIMVGMYDTAALKTSIADIDCSCNQAIAFASINPELADTIYIYFALRTGRDHFRRLQRGARQKNLNIGMIREIAIPLPPMRLQKEFRERVVNTERLKEGHRQSLAELDALFASLQERAFRGAL</sequence>
<accession>A0A1C5G7M3</accession>
<evidence type="ECO:0000313" key="6">
    <source>
        <dbReference type="Proteomes" id="UP000198251"/>
    </source>
</evidence>
<dbReference type="InterPro" id="IPR000055">
    <property type="entry name" value="Restrct_endonuc_typeI_TRD"/>
</dbReference>
<dbReference type="GO" id="GO:0009307">
    <property type="term" value="P:DNA restriction-modification system"/>
    <property type="evidence" value="ECO:0007669"/>
    <property type="project" value="UniProtKB-KW"/>
</dbReference>
<dbReference type="REBASE" id="157996">
    <property type="entry name" value="S.Mec43913ORF1275P"/>
</dbReference>
<dbReference type="Proteomes" id="UP000198251">
    <property type="component" value="Chromosome I"/>
</dbReference>